<feature type="transmembrane region" description="Helical" evidence="1">
    <location>
        <begin position="79"/>
        <end position="102"/>
    </location>
</feature>
<name>A0A2L2YJ19_PARTP</name>
<feature type="transmembrane region" description="Helical" evidence="1">
    <location>
        <begin position="7"/>
        <end position="27"/>
    </location>
</feature>
<dbReference type="OMA" id="WQVRMVE"/>
<keyword evidence="1" id="KW-0812">Transmembrane</keyword>
<organism evidence="2">
    <name type="scientific">Parasteatoda tepidariorum</name>
    <name type="common">Common house spider</name>
    <name type="synonym">Achaearanea tepidariorum</name>
    <dbReference type="NCBI Taxonomy" id="114398"/>
    <lineage>
        <taxon>Eukaryota</taxon>
        <taxon>Metazoa</taxon>
        <taxon>Ecdysozoa</taxon>
        <taxon>Arthropoda</taxon>
        <taxon>Chelicerata</taxon>
        <taxon>Arachnida</taxon>
        <taxon>Araneae</taxon>
        <taxon>Araneomorphae</taxon>
        <taxon>Entelegynae</taxon>
        <taxon>Araneoidea</taxon>
        <taxon>Theridiidae</taxon>
        <taxon>Parasteatoda</taxon>
    </lineage>
</organism>
<sequence length="279" mass="31649">MCSLLAILPICAVFVSLLIFVFQFIVLPSDEWGHFYSRRIRGIREESGHFGLWRLCSTTRGTESCVHPDDSPLQLPTHAAWAGALSLIHLFLIASFVVLAIIRVIQVFKDTPDLYLGTKRLCVVKVGVALTCVVIAISVSILASVGDGTFRQFNVYKGWAFWIQIVIVSVDIVMLLVCAFENIQYWQIRMVEPPQPDPTDVYPETFISPDYETFEEPRKVVYVKDASVQSGDSYLQVPDYHARKNQRMFEDTDNRGKTVIVIQDSPHPRKKTVRPTQVI</sequence>
<dbReference type="EMBL" id="IAAA01023184">
    <property type="protein sequence ID" value="LAA08138.1"/>
    <property type="molecule type" value="mRNA"/>
</dbReference>
<feature type="transmembrane region" description="Helical" evidence="1">
    <location>
        <begin position="123"/>
        <end position="146"/>
    </location>
</feature>
<dbReference type="RefSeq" id="XP_071034178.1">
    <property type="nucleotide sequence ID" value="XM_071178077.1"/>
</dbReference>
<dbReference type="OrthoDB" id="6421245at2759"/>
<dbReference type="GeneID" id="107440682"/>
<dbReference type="Gene3D" id="1.20.140.150">
    <property type="match status" value="1"/>
</dbReference>
<keyword evidence="1" id="KW-1133">Transmembrane helix</keyword>
<evidence type="ECO:0000256" key="1">
    <source>
        <dbReference type="SAM" id="Phobius"/>
    </source>
</evidence>
<keyword evidence="1" id="KW-0472">Membrane</keyword>
<protein>
    <submittedName>
        <fullName evidence="2">Uncharacterized protein</fullName>
    </submittedName>
</protein>
<reference evidence="2" key="1">
    <citation type="journal article" date="2016" name="Mol. Ecol. Resour.">
        <title>Evaluation of the impact of RNA preservation methods of spiders for de novo transcriptome assembly.</title>
        <authorList>
            <person name="Kono N."/>
            <person name="Nakamura H."/>
            <person name="Ito Y."/>
            <person name="Tomita M."/>
            <person name="Arakawa K."/>
        </authorList>
    </citation>
    <scope>NUCLEOTIDE SEQUENCE</scope>
    <source>
        <tissue evidence="2">Whole body</tissue>
    </source>
</reference>
<dbReference type="KEGG" id="ptep:107440682"/>
<accession>A0A2L2YJ19</accession>
<evidence type="ECO:0000313" key="2">
    <source>
        <dbReference type="EMBL" id="LAA08138.1"/>
    </source>
</evidence>
<proteinExistence type="evidence at transcript level"/>
<feature type="transmembrane region" description="Helical" evidence="1">
    <location>
        <begin position="158"/>
        <end position="180"/>
    </location>
</feature>
<dbReference type="AlphaFoldDB" id="A0A2L2YJ19"/>
<dbReference type="RefSeq" id="XP_015909151.1">
    <property type="nucleotide sequence ID" value="XM_016053665.3"/>
</dbReference>